<dbReference type="CDD" id="cd00739">
    <property type="entry name" value="DHPS"/>
    <property type="match status" value="1"/>
</dbReference>
<dbReference type="InterPro" id="IPR035907">
    <property type="entry name" value="Hppk_sf"/>
</dbReference>
<dbReference type="GO" id="GO:0046656">
    <property type="term" value="P:folic acid biosynthetic process"/>
    <property type="evidence" value="ECO:0007669"/>
    <property type="project" value="UniProtKB-KW"/>
</dbReference>
<keyword evidence="9" id="KW-0479">Metal-binding</keyword>
<evidence type="ECO:0000256" key="7">
    <source>
        <dbReference type="ARBA" id="ARBA00009951"/>
    </source>
</evidence>
<dbReference type="GO" id="GO:0003848">
    <property type="term" value="F:2-amino-4-hydroxy-6-hydroxymethyldihydropteridine diphosphokinase activity"/>
    <property type="evidence" value="ECO:0007669"/>
    <property type="project" value="UniProtKB-EC"/>
</dbReference>
<evidence type="ECO:0000313" key="17">
    <source>
        <dbReference type="EMBL" id="KAF5349252.1"/>
    </source>
</evidence>
<dbReference type="GO" id="GO:0016301">
    <property type="term" value="F:kinase activity"/>
    <property type="evidence" value="ECO:0007669"/>
    <property type="project" value="UniProtKB-KW"/>
</dbReference>
<dbReference type="Gene3D" id="3.30.1130.10">
    <property type="match status" value="2"/>
</dbReference>
<dbReference type="PANTHER" id="PTHR20941">
    <property type="entry name" value="FOLATE SYNTHESIS PROTEINS"/>
    <property type="match status" value="1"/>
</dbReference>
<dbReference type="NCBIfam" id="TIGR01496">
    <property type="entry name" value="DHPS"/>
    <property type="match status" value="1"/>
</dbReference>
<comment type="similarity">
    <text evidence="6">In the N-terminal section; belongs to the DHNA family.</text>
</comment>
<evidence type="ECO:0000256" key="11">
    <source>
        <dbReference type="ARBA" id="ARBA00022777"/>
    </source>
</evidence>
<organism evidence="17 18">
    <name type="scientific">Leucocoprinus leucothites</name>
    <dbReference type="NCBI Taxonomy" id="201217"/>
    <lineage>
        <taxon>Eukaryota</taxon>
        <taxon>Fungi</taxon>
        <taxon>Dikarya</taxon>
        <taxon>Basidiomycota</taxon>
        <taxon>Agaricomycotina</taxon>
        <taxon>Agaricomycetes</taxon>
        <taxon>Agaricomycetidae</taxon>
        <taxon>Agaricales</taxon>
        <taxon>Agaricineae</taxon>
        <taxon>Agaricaceae</taxon>
        <taxon>Leucocoprinus</taxon>
    </lineage>
</organism>
<dbReference type="Proteomes" id="UP000559027">
    <property type="component" value="Unassembled WGS sequence"/>
</dbReference>
<accession>A0A8H5CZ58</accession>
<dbReference type="SMART" id="SM00905">
    <property type="entry name" value="FolB"/>
    <property type="match status" value="1"/>
</dbReference>
<keyword evidence="14" id="KW-0289">Folate biosynthesis</keyword>
<comment type="cofactor">
    <cofactor evidence="3">
        <name>Mg(2+)</name>
        <dbReference type="ChEBI" id="CHEBI:18420"/>
    </cofactor>
</comment>
<comment type="pathway">
    <text evidence="4">Cofactor biosynthesis; tetrahydrofolate biosynthesis; 7,8-dihydrofolate from 2-amino-4-hydroxy-6-hydroxymethyl-7,8-dihydropteridine diphosphate and 4-aminobenzoate: step 1/2.</text>
</comment>
<dbReference type="AlphaFoldDB" id="A0A8H5CZ58"/>
<dbReference type="PANTHER" id="PTHR20941:SF1">
    <property type="entry name" value="FOLIC ACID SYNTHESIS PROTEIN FOL1"/>
    <property type="match status" value="1"/>
</dbReference>
<keyword evidence="10" id="KW-0547">Nucleotide-binding</keyword>
<dbReference type="OrthoDB" id="615426at2759"/>
<evidence type="ECO:0000259" key="16">
    <source>
        <dbReference type="PROSITE" id="PS50972"/>
    </source>
</evidence>
<dbReference type="Gene3D" id="3.20.20.20">
    <property type="entry name" value="Dihydropteroate synthase-like"/>
    <property type="match status" value="1"/>
</dbReference>
<dbReference type="GO" id="GO:0004150">
    <property type="term" value="F:dihydroneopterin aldolase activity"/>
    <property type="evidence" value="ECO:0007669"/>
    <property type="project" value="InterPro"/>
</dbReference>
<evidence type="ECO:0000256" key="5">
    <source>
        <dbReference type="ARBA" id="ARBA00005051"/>
    </source>
</evidence>
<gene>
    <name evidence="17" type="ORF">D9756_009402</name>
</gene>
<keyword evidence="12" id="KW-0067">ATP-binding</keyword>
<dbReference type="InterPro" id="IPR043133">
    <property type="entry name" value="GTP-CH-I_C/QueF"/>
</dbReference>
<dbReference type="SUPFAM" id="SSF55620">
    <property type="entry name" value="Tetrahydrobiopterin biosynthesis enzymes-like"/>
    <property type="match status" value="2"/>
</dbReference>
<feature type="domain" description="Pterin-binding" evidence="16">
    <location>
        <begin position="503"/>
        <end position="810"/>
    </location>
</feature>
<dbReference type="PROSITE" id="PS50972">
    <property type="entry name" value="PTERIN_BINDING"/>
    <property type="match status" value="1"/>
</dbReference>
<evidence type="ECO:0000256" key="12">
    <source>
        <dbReference type="ARBA" id="ARBA00022840"/>
    </source>
</evidence>
<dbReference type="PROSITE" id="PS00793">
    <property type="entry name" value="DHPS_2"/>
    <property type="match status" value="1"/>
</dbReference>
<dbReference type="EMBL" id="JAACJO010000017">
    <property type="protein sequence ID" value="KAF5349252.1"/>
    <property type="molecule type" value="Genomic_DNA"/>
</dbReference>
<keyword evidence="13" id="KW-0460">Magnesium</keyword>
<comment type="pathway">
    <text evidence="5">Cofactor biosynthesis; tetrahydrofolate biosynthesis; 2-amino-4-hydroxy-6-hydroxymethyl-7,8-dihydropteridine diphosphate from 7,8-dihydroneopterin triphosphate: step 4/4.</text>
</comment>
<protein>
    <recommendedName>
        <fullName evidence="16">Pterin-binding domain-containing protein</fullName>
    </recommendedName>
</protein>
<dbReference type="InterPro" id="IPR006390">
    <property type="entry name" value="DHP_synth_dom"/>
</dbReference>
<evidence type="ECO:0000313" key="18">
    <source>
        <dbReference type="Proteomes" id="UP000559027"/>
    </source>
</evidence>
<reference evidence="17 18" key="1">
    <citation type="journal article" date="2020" name="ISME J.">
        <title>Uncovering the hidden diversity of litter-decomposition mechanisms in mushroom-forming fungi.</title>
        <authorList>
            <person name="Floudas D."/>
            <person name="Bentzer J."/>
            <person name="Ahren D."/>
            <person name="Johansson T."/>
            <person name="Persson P."/>
            <person name="Tunlid A."/>
        </authorList>
    </citation>
    <scope>NUCLEOTIDE SEQUENCE [LARGE SCALE GENOMIC DNA]</scope>
    <source>
        <strain evidence="17 18">CBS 146.42</strain>
    </source>
</reference>
<dbReference type="GO" id="GO:0005524">
    <property type="term" value="F:ATP binding"/>
    <property type="evidence" value="ECO:0007669"/>
    <property type="project" value="UniProtKB-KW"/>
</dbReference>
<dbReference type="CDD" id="cd00483">
    <property type="entry name" value="HPPK"/>
    <property type="match status" value="1"/>
</dbReference>
<dbReference type="Pfam" id="PF01288">
    <property type="entry name" value="HPPK"/>
    <property type="match status" value="1"/>
</dbReference>
<evidence type="ECO:0000256" key="8">
    <source>
        <dbReference type="ARBA" id="ARBA00022679"/>
    </source>
</evidence>
<evidence type="ECO:0000256" key="10">
    <source>
        <dbReference type="ARBA" id="ARBA00022741"/>
    </source>
</evidence>
<keyword evidence="15" id="KW-0511">Multifunctional enzyme</keyword>
<dbReference type="Pfam" id="PF00809">
    <property type="entry name" value="Pterin_bind"/>
    <property type="match status" value="1"/>
</dbReference>
<dbReference type="PROSITE" id="PS00794">
    <property type="entry name" value="HPPK"/>
    <property type="match status" value="1"/>
</dbReference>
<keyword evidence="8" id="KW-0808">Transferase</keyword>
<dbReference type="SUPFAM" id="SSF51717">
    <property type="entry name" value="Dihydropteroate synthetase-like"/>
    <property type="match status" value="1"/>
</dbReference>
<dbReference type="GO" id="GO:0046872">
    <property type="term" value="F:metal ion binding"/>
    <property type="evidence" value="ECO:0007669"/>
    <property type="project" value="UniProtKB-KW"/>
</dbReference>
<comment type="caution">
    <text evidence="17">The sequence shown here is derived from an EMBL/GenBank/DDBJ whole genome shotgun (WGS) entry which is preliminary data.</text>
</comment>
<keyword evidence="11" id="KW-0418">Kinase</keyword>
<dbReference type="InterPro" id="IPR000550">
    <property type="entry name" value="Hppk"/>
</dbReference>
<dbReference type="UniPathway" id="UPA00077">
    <property type="reaction ID" value="UER00155"/>
</dbReference>
<evidence type="ECO:0000256" key="3">
    <source>
        <dbReference type="ARBA" id="ARBA00001946"/>
    </source>
</evidence>
<evidence type="ECO:0000256" key="13">
    <source>
        <dbReference type="ARBA" id="ARBA00022842"/>
    </source>
</evidence>
<evidence type="ECO:0000256" key="1">
    <source>
        <dbReference type="ARBA" id="ARBA00000012"/>
    </source>
</evidence>
<name>A0A8H5CZ58_9AGAR</name>
<dbReference type="GO" id="GO:0046654">
    <property type="term" value="P:tetrahydrofolate biosynthetic process"/>
    <property type="evidence" value="ECO:0007669"/>
    <property type="project" value="UniProtKB-UniPathway"/>
</dbReference>
<evidence type="ECO:0000256" key="14">
    <source>
        <dbReference type="ARBA" id="ARBA00022909"/>
    </source>
</evidence>
<evidence type="ECO:0000256" key="4">
    <source>
        <dbReference type="ARBA" id="ARBA00004763"/>
    </source>
</evidence>
<comment type="catalytic activity">
    <reaction evidence="2">
        <text>6-hydroxymethyl-7,8-dihydropterin + ATP = (7,8-dihydropterin-6-yl)methyl diphosphate + AMP + H(+)</text>
        <dbReference type="Rhea" id="RHEA:11412"/>
        <dbReference type="ChEBI" id="CHEBI:15378"/>
        <dbReference type="ChEBI" id="CHEBI:30616"/>
        <dbReference type="ChEBI" id="CHEBI:44841"/>
        <dbReference type="ChEBI" id="CHEBI:72950"/>
        <dbReference type="ChEBI" id="CHEBI:456215"/>
        <dbReference type="EC" id="2.7.6.3"/>
    </reaction>
</comment>
<comment type="similarity">
    <text evidence="7">In the C-terminal section; belongs to the DHPS family.</text>
</comment>
<evidence type="ECO:0000256" key="2">
    <source>
        <dbReference type="ARBA" id="ARBA00000198"/>
    </source>
</evidence>
<dbReference type="InterPro" id="IPR011005">
    <property type="entry name" value="Dihydropteroate_synth-like_sf"/>
</dbReference>
<keyword evidence="18" id="KW-1185">Reference proteome</keyword>
<dbReference type="InterPro" id="IPR000489">
    <property type="entry name" value="Pterin-binding_dom"/>
</dbReference>
<sequence>MDAPLQDSIRVKDRLLNISLASGSRWPSKGQQGTLQPITLSVEISYDVAPCSTTDSLDLSINYSSISKKLGSALAEPDNLTYRSIEDVLSRALTVVQGALTDIAATDFTIKIIQLKAPLHCKNVGLEALSVREREGWTVSKIRHFVTDFTCPTIVGVNDVERVEEQDVVVNISIETRRVPLDQINLDFRCLSRSLWNGIRQSSYLTLESLANYTAQQALACLSQDFGSDVRPSVTIAAAKPCALVYAAASEVQVTRTHDDFQSFQKRELHTAILALGSNLGDRFYNIEYALRQLENPHQFASETEVGSSPKVAVVDTSFLYETVPMYVTDQPAFINGACMIETNLEPLQLLRLLKAIEPAVGRTPTIRNGPRVVDLDIIFYDDLVLDTRDISKRSSLDNLTGELVVPHPRLQEREFVLRPISDMIPGYIHPVLGRPVSYLLNKVPRNDSDPPMLKVLPFPDLPLLSSPADGEDVKPPKTLSYWIHPSLTSSVLAPSPSPKPKTRVMATLNVTPDSFSDGSDHNTLSTALSYVEDSVGGGADIIDIGGYSTRPSAAFVSVEEEIQRVAPVVQAIHNNSREAIRTVPISVDTFRSEVAEAAISAGGNMINDVYAFTGPKSLPETWQQDGEALHIMDKMKVIGRKYATPVVLMHSRGDAGQNKDYSAYAYAEKLGTAAVIEGVRIELGDKVDRIVKGKGGLRRWLIIADPGIGFSKTVADNLELLRNGSRVIEDTTVGHGETRRRNPLAGLPTLVGTSRKSFIGTILSKAEKGREAPPKERVWATAAGVACAIQQGAMVVRVHDVKEMGDVVIMADALWS</sequence>
<evidence type="ECO:0000256" key="9">
    <source>
        <dbReference type="ARBA" id="ARBA00022723"/>
    </source>
</evidence>
<dbReference type="Pfam" id="PF02152">
    <property type="entry name" value="FolB"/>
    <property type="match status" value="1"/>
</dbReference>
<evidence type="ECO:0000256" key="6">
    <source>
        <dbReference type="ARBA" id="ARBA00009640"/>
    </source>
</evidence>
<comment type="catalytic activity">
    <reaction evidence="1">
        <text>(7,8-dihydropterin-6-yl)methyl diphosphate + 4-aminobenzoate = 7,8-dihydropteroate + diphosphate</text>
        <dbReference type="Rhea" id="RHEA:19949"/>
        <dbReference type="ChEBI" id="CHEBI:17836"/>
        <dbReference type="ChEBI" id="CHEBI:17839"/>
        <dbReference type="ChEBI" id="CHEBI:33019"/>
        <dbReference type="ChEBI" id="CHEBI:72950"/>
        <dbReference type="EC" id="2.5.1.15"/>
    </reaction>
</comment>
<dbReference type="GO" id="GO:0005740">
    <property type="term" value="C:mitochondrial envelope"/>
    <property type="evidence" value="ECO:0007669"/>
    <property type="project" value="TreeGrafter"/>
</dbReference>
<dbReference type="Gene3D" id="3.30.70.560">
    <property type="entry name" value="7,8-Dihydro-6-hydroxymethylpterin-pyrophosphokinase HPPK"/>
    <property type="match status" value="1"/>
</dbReference>
<dbReference type="SUPFAM" id="SSF55083">
    <property type="entry name" value="6-hydroxymethyl-7,8-dihydropterin pyrophosphokinase, HPPK"/>
    <property type="match status" value="1"/>
</dbReference>
<evidence type="ECO:0000256" key="15">
    <source>
        <dbReference type="ARBA" id="ARBA00023268"/>
    </source>
</evidence>
<dbReference type="NCBIfam" id="TIGR01498">
    <property type="entry name" value="folK"/>
    <property type="match status" value="1"/>
</dbReference>
<dbReference type="GO" id="GO:0004156">
    <property type="term" value="F:dihydropteroate synthase activity"/>
    <property type="evidence" value="ECO:0007669"/>
    <property type="project" value="UniProtKB-EC"/>
</dbReference>
<dbReference type="InterPro" id="IPR045031">
    <property type="entry name" value="DHP_synth-like"/>
</dbReference>
<dbReference type="InterPro" id="IPR006157">
    <property type="entry name" value="FolB_dom"/>
</dbReference>
<proteinExistence type="inferred from homology"/>